<dbReference type="EMBL" id="JARUPT010000530">
    <property type="protein sequence ID" value="KAK0370512.1"/>
    <property type="molecule type" value="Genomic_DNA"/>
</dbReference>
<dbReference type="Pfam" id="PF00271">
    <property type="entry name" value="Helicase_C"/>
    <property type="match status" value="1"/>
</dbReference>
<name>A0ABQ9PH77_9PEZI</name>
<evidence type="ECO:0000256" key="3">
    <source>
        <dbReference type="ARBA" id="ARBA00034808"/>
    </source>
</evidence>
<dbReference type="Gene3D" id="3.40.50.300">
    <property type="entry name" value="P-loop containing nucleotide triphosphate hydrolases"/>
    <property type="match status" value="1"/>
</dbReference>
<dbReference type="InterPro" id="IPR001650">
    <property type="entry name" value="Helicase_C-like"/>
</dbReference>
<dbReference type="SUPFAM" id="SSF52540">
    <property type="entry name" value="P-loop containing nucleoside triphosphate hydrolases"/>
    <property type="match status" value="1"/>
</dbReference>
<proteinExistence type="inferred from homology"/>
<organism evidence="6 7">
    <name type="scientific">Colletotrichum limetticola</name>
    <dbReference type="NCBI Taxonomy" id="1209924"/>
    <lineage>
        <taxon>Eukaryota</taxon>
        <taxon>Fungi</taxon>
        <taxon>Dikarya</taxon>
        <taxon>Ascomycota</taxon>
        <taxon>Pezizomycotina</taxon>
        <taxon>Sordariomycetes</taxon>
        <taxon>Hypocreomycetidae</taxon>
        <taxon>Glomerellales</taxon>
        <taxon>Glomerellaceae</taxon>
        <taxon>Colletotrichum</taxon>
        <taxon>Colletotrichum acutatum species complex</taxon>
    </lineage>
</organism>
<dbReference type="PANTHER" id="PTHR13710">
    <property type="entry name" value="DNA HELICASE RECQ FAMILY MEMBER"/>
    <property type="match status" value="1"/>
</dbReference>
<comment type="caution">
    <text evidence="6">The sequence shown here is derived from an EMBL/GenBank/DDBJ whole genome shotgun (WGS) entry which is preliminary data.</text>
</comment>
<feature type="compositionally biased region" description="Polar residues" evidence="4">
    <location>
        <begin position="261"/>
        <end position="275"/>
    </location>
</feature>
<dbReference type="EC" id="5.6.2.4" evidence="3"/>
<gene>
    <name evidence="6" type="ORF">CLIM01_12136</name>
</gene>
<feature type="compositionally biased region" description="Low complexity" evidence="4">
    <location>
        <begin position="276"/>
        <end position="285"/>
    </location>
</feature>
<sequence>MLQLGALTATICPRRIFITATLPPSHQAQFLEDYHIKPDPVVIRTPTNRANTSYRHITSDDEDNGLLKEVQALVARHRQSNAQRSRSGQPANLAILYCRTVKLCDRVATHVDCPSYHAHLSDTSRAKACTQWLENDSVIAATSAFGAGIDQPNVVLVAHLGIPFNIITFMQMAGRAGRSGQPCQAIIVSKPNVMIKDPGLLHFVNATCKRQALVEYFDGDPDAPTCRDQFDQALCDRCIAASAPAAHVQQSRSLLPSSVSTPVFRSYDSPPTNTAQLQQQQQQQLIGHPPVVPTLPALPATGFQPYQTNSYANQPQSPPSPAYANQMQSLGLTTPTRPPRPTLSAAPAAQAPRLTPSSARHNPLGPRTPDRTQLTAAHLNAQEAEREAADRKKLEWAAAAHNNSQGLMAFLQILKRGSSCPFCKIFHPDALGDRHYLKDCLKAKLTVEGAHVEAMTDQLTSVRFQAYSGCYSCMLPQHQDFCTKFSRKADSCTVGQFFKDLAAVVLCCFPDQTDDALRALEAPSATVAPRSTDPSVRPTMGPELIAWISKKRKIVHNLDASNFFILIGRVYHDAIRPLL</sequence>
<evidence type="ECO:0000256" key="2">
    <source>
        <dbReference type="ARBA" id="ARBA00034617"/>
    </source>
</evidence>
<feature type="domain" description="Helicase C-terminal" evidence="5">
    <location>
        <begin position="69"/>
        <end position="225"/>
    </location>
</feature>
<dbReference type="Proteomes" id="UP001169217">
    <property type="component" value="Unassembled WGS sequence"/>
</dbReference>
<dbReference type="PANTHER" id="PTHR13710:SF154">
    <property type="entry name" value="RECQ HELICASE, PUTATIVE (AFU_ORTHOLOGUE AFUA_6G14720)-RELATED"/>
    <property type="match status" value="1"/>
</dbReference>
<keyword evidence="7" id="KW-1185">Reference proteome</keyword>
<protein>
    <recommendedName>
        <fullName evidence="3">DNA 3'-5' helicase</fullName>
        <ecNumber evidence="3">5.6.2.4</ecNumber>
    </recommendedName>
</protein>
<dbReference type="SMART" id="SM00490">
    <property type="entry name" value="HELICc"/>
    <property type="match status" value="1"/>
</dbReference>
<evidence type="ECO:0000313" key="7">
    <source>
        <dbReference type="Proteomes" id="UP001169217"/>
    </source>
</evidence>
<evidence type="ECO:0000256" key="4">
    <source>
        <dbReference type="SAM" id="MobiDB-lite"/>
    </source>
</evidence>
<feature type="region of interest" description="Disordered" evidence="4">
    <location>
        <begin position="261"/>
        <end position="371"/>
    </location>
</feature>
<evidence type="ECO:0000256" key="1">
    <source>
        <dbReference type="ARBA" id="ARBA00005446"/>
    </source>
</evidence>
<reference evidence="6" key="1">
    <citation type="submission" date="2023-04" db="EMBL/GenBank/DDBJ databases">
        <title>Colletotrichum limetticola genome sequence.</title>
        <authorList>
            <person name="Baroncelli R."/>
        </authorList>
    </citation>
    <scope>NUCLEOTIDE SEQUENCE</scope>
    <source>
        <strain evidence="6">KLA-Anderson</strain>
    </source>
</reference>
<comment type="similarity">
    <text evidence="1">Belongs to the helicase family. RecQ subfamily.</text>
</comment>
<accession>A0ABQ9PH77</accession>
<evidence type="ECO:0000259" key="5">
    <source>
        <dbReference type="PROSITE" id="PS51194"/>
    </source>
</evidence>
<comment type="catalytic activity">
    <reaction evidence="2">
        <text>Couples ATP hydrolysis with the unwinding of duplex DNA by translocating in the 3'-5' direction.</text>
        <dbReference type="EC" id="5.6.2.4"/>
    </reaction>
</comment>
<dbReference type="PROSITE" id="PS51194">
    <property type="entry name" value="HELICASE_CTER"/>
    <property type="match status" value="1"/>
</dbReference>
<feature type="compositionally biased region" description="Polar residues" evidence="4">
    <location>
        <begin position="304"/>
        <end position="315"/>
    </location>
</feature>
<dbReference type="InterPro" id="IPR027417">
    <property type="entry name" value="P-loop_NTPase"/>
</dbReference>
<evidence type="ECO:0000313" key="6">
    <source>
        <dbReference type="EMBL" id="KAK0370512.1"/>
    </source>
</evidence>